<reference evidence="3 4" key="1">
    <citation type="submission" date="2022-05" db="EMBL/GenBank/DDBJ databases">
        <authorList>
            <consortium name="Genoscope - CEA"/>
            <person name="William W."/>
        </authorList>
    </citation>
    <scope>NUCLEOTIDE SEQUENCE [LARGE SCALE GENOMIC DNA]</scope>
</reference>
<sequence length="148" mass="16740">MATFTQLFRGGQSTRLDKITKNIRRPAIYNRNYHHKMLRRKKQSAIEEKVDIQSILRSSEKSSSESSSMRHSVSDANSLTAAKKPSKNVNIQMWQRSQERTSLLRKGEKRVAIIAVVSMLIGFVAIKSFVSVGKKWRISGDSVGEQSS</sequence>
<evidence type="ECO:0000256" key="1">
    <source>
        <dbReference type="SAM" id="MobiDB-lite"/>
    </source>
</evidence>
<keyword evidence="4" id="KW-1185">Reference proteome</keyword>
<evidence type="ECO:0000256" key="2">
    <source>
        <dbReference type="SAM" id="Phobius"/>
    </source>
</evidence>
<accession>A0AAU9X068</accession>
<comment type="caution">
    <text evidence="3">The sequence shown here is derived from an EMBL/GenBank/DDBJ whole genome shotgun (WGS) entry which is preliminary data.</text>
</comment>
<name>A0AAU9X068_9CNID</name>
<protein>
    <recommendedName>
        <fullName evidence="5">Transmembrane protein</fullName>
    </recommendedName>
</protein>
<organism evidence="3 4">
    <name type="scientific">Pocillopora meandrina</name>
    <dbReference type="NCBI Taxonomy" id="46732"/>
    <lineage>
        <taxon>Eukaryota</taxon>
        <taxon>Metazoa</taxon>
        <taxon>Cnidaria</taxon>
        <taxon>Anthozoa</taxon>
        <taxon>Hexacorallia</taxon>
        <taxon>Scleractinia</taxon>
        <taxon>Astrocoeniina</taxon>
        <taxon>Pocilloporidae</taxon>
        <taxon>Pocillopora</taxon>
    </lineage>
</organism>
<dbReference type="AlphaFoldDB" id="A0AAU9X068"/>
<evidence type="ECO:0008006" key="5">
    <source>
        <dbReference type="Google" id="ProtNLM"/>
    </source>
</evidence>
<gene>
    <name evidence="3" type="ORF">PMEA_00014495</name>
</gene>
<keyword evidence="2" id="KW-0812">Transmembrane</keyword>
<keyword evidence="2" id="KW-1133">Transmembrane helix</keyword>
<evidence type="ECO:0000313" key="3">
    <source>
        <dbReference type="EMBL" id="CAH3132127.1"/>
    </source>
</evidence>
<keyword evidence="2" id="KW-0472">Membrane</keyword>
<feature type="transmembrane region" description="Helical" evidence="2">
    <location>
        <begin position="111"/>
        <end position="130"/>
    </location>
</feature>
<feature type="region of interest" description="Disordered" evidence="1">
    <location>
        <begin position="57"/>
        <end position="90"/>
    </location>
</feature>
<dbReference type="Proteomes" id="UP001159428">
    <property type="component" value="Unassembled WGS sequence"/>
</dbReference>
<evidence type="ECO:0000313" key="4">
    <source>
        <dbReference type="Proteomes" id="UP001159428"/>
    </source>
</evidence>
<proteinExistence type="predicted"/>
<dbReference type="EMBL" id="CALNXJ010000026">
    <property type="protein sequence ID" value="CAH3132127.1"/>
    <property type="molecule type" value="Genomic_DNA"/>
</dbReference>